<name>A0A419F8Y8_9BACT</name>
<feature type="transmembrane region" description="Helical" evidence="1">
    <location>
        <begin position="309"/>
        <end position="327"/>
    </location>
</feature>
<feature type="transmembrane region" description="Helical" evidence="1">
    <location>
        <begin position="334"/>
        <end position="350"/>
    </location>
</feature>
<reference evidence="2 3" key="1">
    <citation type="journal article" date="2017" name="ISME J.">
        <title>Energy and carbon metabolisms in a deep terrestrial subsurface fluid microbial community.</title>
        <authorList>
            <person name="Momper L."/>
            <person name="Jungbluth S.P."/>
            <person name="Lee M.D."/>
            <person name="Amend J.P."/>
        </authorList>
    </citation>
    <scope>NUCLEOTIDE SEQUENCE [LARGE SCALE GENOMIC DNA]</scope>
    <source>
        <strain evidence="2">SURF_17</strain>
    </source>
</reference>
<feature type="transmembrane region" description="Helical" evidence="1">
    <location>
        <begin position="366"/>
        <end position="388"/>
    </location>
</feature>
<feature type="transmembrane region" description="Helical" evidence="1">
    <location>
        <begin position="27"/>
        <end position="45"/>
    </location>
</feature>
<organism evidence="2 3">
    <name type="scientific">Candidatus Abyssobacteria bacterium SURF_17</name>
    <dbReference type="NCBI Taxonomy" id="2093361"/>
    <lineage>
        <taxon>Bacteria</taxon>
        <taxon>Pseudomonadati</taxon>
        <taxon>Candidatus Hydrogenedentota</taxon>
        <taxon>Candidatus Abyssobacteria</taxon>
    </lineage>
</organism>
<feature type="transmembrane region" description="Helical" evidence="1">
    <location>
        <begin position="169"/>
        <end position="199"/>
    </location>
</feature>
<comment type="caution">
    <text evidence="2">The sequence shown here is derived from an EMBL/GenBank/DDBJ whole genome shotgun (WGS) entry which is preliminary data.</text>
</comment>
<evidence type="ECO:0000256" key="1">
    <source>
        <dbReference type="SAM" id="Phobius"/>
    </source>
</evidence>
<protein>
    <submittedName>
        <fullName evidence="2">DUF2029 domain-containing protein</fullName>
    </submittedName>
</protein>
<feature type="transmembrane region" description="Helical" evidence="1">
    <location>
        <begin position="400"/>
        <end position="418"/>
    </location>
</feature>
<keyword evidence="1" id="KW-1133">Transmembrane helix</keyword>
<feature type="transmembrane region" description="Helical" evidence="1">
    <location>
        <begin position="211"/>
        <end position="229"/>
    </location>
</feature>
<gene>
    <name evidence="2" type="ORF">C4532_01300</name>
</gene>
<feature type="transmembrane region" description="Helical" evidence="1">
    <location>
        <begin position="57"/>
        <end position="79"/>
    </location>
</feature>
<dbReference type="AlphaFoldDB" id="A0A419F8Y8"/>
<sequence length="463" mass="51404">MLVGLHVLLSLISPRFNYGLPLLEKPILLFVGIEITAGVVYLLAVRTTRDSPLTKRLIVWIFGVGLALRACMIASTPILEDDYYRYLWDGGVAANGINPYAYAPGDALEAADSGAVPPELHKLAEKSGVVAARVNHPDLRSIYPLTAQAAFVFAHWLRPWSLTAWRLSLLVIDVATLGIVAAILQAAGLPLALIAIYWWNPLLVKELFNSGHMDGIPMLFALGAVLLSIRSRHMTSVAALALAAGAKLWPSMLLPLAVRPLISRPKQLVFAVLLFGLTVCVLFLPVYVSGFGSSSGFVAYGQRWEMNDAFFMLVSWAVRAFFMLVTLEQTAAPLVARAVVGVLLILWVLWQSRTLPVHPADFCDRALLIVAGIFLLSPAQFPWYYVWLIPFLAIRPRMSLLLLTVLLPLYYLRFYFVARGWTNVFDYGIVWLEFVPVWCLLVWEWRVGGRSLAQPRALSESTS</sequence>
<proteinExistence type="predicted"/>
<feature type="transmembrane region" description="Helical" evidence="1">
    <location>
        <begin position="268"/>
        <end position="289"/>
    </location>
</feature>
<evidence type="ECO:0000313" key="3">
    <source>
        <dbReference type="Proteomes" id="UP000285961"/>
    </source>
</evidence>
<dbReference type="EMBL" id="QZKI01000008">
    <property type="protein sequence ID" value="RJP75047.1"/>
    <property type="molecule type" value="Genomic_DNA"/>
</dbReference>
<accession>A0A419F8Y8</accession>
<keyword evidence="1" id="KW-0812">Transmembrane</keyword>
<evidence type="ECO:0000313" key="2">
    <source>
        <dbReference type="EMBL" id="RJP75047.1"/>
    </source>
</evidence>
<feature type="transmembrane region" description="Helical" evidence="1">
    <location>
        <begin position="424"/>
        <end position="443"/>
    </location>
</feature>
<dbReference type="Proteomes" id="UP000285961">
    <property type="component" value="Unassembled WGS sequence"/>
</dbReference>
<keyword evidence="1" id="KW-0472">Membrane</keyword>